<keyword evidence="1" id="KW-0862">Zinc</keyword>
<dbReference type="GO" id="GO:0008270">
    <property type="term" value="F:zinc ion binding"/>
    <property type="evidence" value="ECO:0007669"/>
    <property type="project" value="UniProtKB-KW"/>
</dbReference>
<feature type="compositionally biased region" description="Acidic residues" evidence="2">
    <location>
        <begin position="141"/>
        <end position="165"/>
    </location>
</feature>
<dbReference type="InterPro" id="IPR033276">
    <property type="entry name" value="BB"/>
</dbReference>
<dbReference type="STRING" id="4537.A0A0E0L772"/>
<organism evidence="4">
    <name type="scientific">Oryza punctata</name>
    <name type="common">Red rice</name>
    <dbReference type="NCBI Taxonomy" id="4537"/>
    <lineage>
        <taxon>Eukaryota</taxon>
        <taxon>Viridiplantae</taxon>
        <taxon>Streptophyta</taxon>
        <taxon>Embryophyta</taxon>
        <taxon>Tracheophyta</taxon>
        <taxon>Spermatophyta</taxon>
        <taxon>Magnoliopsida</taxon>
        <taxon>Liliopsida</taxon>
        <taxon>Poales</taxon>
        <taxon>Poaceae</taxon>
        <taxon>BOP clade</taxon>
        <taxon>Oryzoideae</taxon>
        <taxon>Oryzeae</taxon>
        <taxon>Oryzinae</taxon>
        <taxon>Oryza</taxon>
    </lineage>
</organism>
<dbReference type="Gramene" id="OPUNC06G01370.1">
    <property type="protein sequence ID" value="OPUNC06G01370.1"/>
    <property type="gene ID" value="OPUNC06G01370"/>
</dbReference>
<dbReference type="Proteomes" id="UP000026962">
    <property type="component" value="Chromosome 6"/>
</dbReference>
<keyword evidence="1" id="KW-0479">Metal-binding</keyword>
<dbReference type="InterPro" id="IPR013083">
    <property type="entry name" value="Znf_RING/FYVE/PHD"/>
</dbReference>
<evidence type="ECO:0000313" key="4">
    <source>
        <dbReference type="EnsemblPlants" id="OPUNC06G01370.1"/>
    </source>
</evidence>
<dbReference type="PROSITE" id="PS50089">
    <property type="entry name" value="ZF_RING_2"/>
    <property type="match status" value="1"/>
</dbReference>
<dbReference type="Gene3D" id="3.30.40.10">
    <property type="entry name" value="Zinc/RING finger domain, C3HC4 (zinc finger)"/>
    <property type="match status" value="1"/>
</dbReference>
<reference evidence="4" key="2">
    <citation type="submission" date="2018-05" db="EMBL/GenBank/DDBJ databases">
        <title>OpunRS2 (Oryza punctata Reference Sequence Version 2).</title>
        <authorList>
            <person name="Zhang J."/>
            <person name="Kudrna D."/>
            <person name="Lee S."/>
            <person name="Talag J."/>
            <person name="Welchert J."/>
            <person name="Wing R.A."/>
        </authorList>
    </citation>
    <scope>NUCLEOTIDE SEQUENCE [LARGE SCALE GENOMIC DNA]</scope>
</reference>
<dbReference type="GO" id="GO:0031624">
    <property type="term" value="F:ubiquitin conjugating enzyme binding"/>
    <property type="evidence" value="ECO:0007669"/>
    <property type="project" value="TreeGrafter"/>
</dbReference>
<dbReference type="EnsemblPlants" id="OPUNC06G01370.1">
    <property type="protein sequence ID" value="OPUNC06G01370.1"/>
    <property type="gene ID" value="OPUNC06G01370"/>
</dbReference>
<dbReference type="SUPFAM" id="SSF57850">
    <property type="entry name" value="RING/U-box"/>
    <property type="match status" value="1"/>
</dbReference>
<proteinExistence type="predicted"/>
<keyword evidence="5" id="KW-1185">Reference proteome</keyword>
<dbReference type="PANTHER" id="PTHR46400">
    <property type="entry name" value="RING/U-BOX SUPERFAMILY PROTEIN"/>
    <property type="match status" value="1"/>
</dbReference>
<dbReference type="Pfam" id="PF13639">
    <property type="entry name" value="zf-RING_2"/>
    <property type="match status" value="1"/>
</dbReference>
<evidence type="ECO:0000313" key="5">
    <source>
        <dbReference type="Proteomes" id="UP000026962"/>
    </source>
</evidence>
<protein>
    <recommendedName>
        <fullName evidence="3">RING-type domain-containing protein</fullName>
    </recommendedName>
</protein>
<dbReference type="InterPro" id="IPR001841">
    <property type="entry name" value="Znf_RING"/>
</dbReference>
<dbReference type="HOGENOM" id="CLU_063973_0_0_1"/>
<sequence>MATVGQPDAMRRITVHYVNPPPVAGAGEAHVDGLDDEVLDYVIGDVLQDQEGLYQSILYGTYGDDMRGARNTALAQSDSLHYYHGENSSGEATTSRNSEIDQQIEYDLVFARQLQAMDNLTIETPADEDDDISCVPSPSDSETDEPAEGNNDEEAATQDDNDDPDNMTYEQRQALVESVGNENRGLSDLLISYLDTWKYKSGFFPRKANHDEYVYHFSSQSITYLFLAEDNPSIRRETLITLACKHSYHEGCIARWLKIDKTCPVCKYEVFGPS</sequence>
<evidence type="ECO:0000256" key="1">
    <source>
        <dbReference type="PROSITE-ProRule" id="PRU00175"/>
    </source>
</evidence>
<dbReference type="GO" id="GO:0004842">
    <property type="term" value="F:ubiquitin-protein transferase activity"/>
    <property type="evidence" value="ECO:0007669"/>
    <property type="project" value="InterPro"/>
</dbReference>
<dbReference type="GO" id="GO:0046621">
    <property type="term" value="P:negative regulation of organ growth"/>
    <property type="evidence" value="ECO:0007669"/>
    <property type="project" value="InterPro"/>
</dbReference>
<name>A0A0E0L772_ORYPU</name>
<dbReference type="GO" id="GO:0016567">
    <property type="term" value="P:protein ubiquitination"/>
    <property type="evidence" value="ECO:0007669"/>
    <property type="project" value="InterPro"/>
</dbReference>
<dbReference type="PANTHER" id="PTHR46400:SF9">
    <property type="entry name" value="E3 LIGASE"/>
    <property type="match status" value="1"/>
</dbReference>
<feature type="region of interest" description="Disordered" evidence="2">
    <location>
        <begin position="122"/>
        <end position="167"/>
    </location>
</feature>
<dbReference type="OMA" id="LVPWKYK"/>
<evidence type="ECO:0000256" key="2">
    <source>
        <dbReference type="SAM" id="MobiDB-lite"/>
    </source>
</evidence>
<keyword evidence="1" id="KW-0863">Zinc-finger</keyword>
<evidence type="ECO:0000259" key="3">
    <source>
        <dbReference type="PROSITE" id="PS50089"/>
    </source>
</evidence>
<dbReference type="eggNOG" id="KOG0800">
    <property type="taxonomic scope" value="Eukaryota"/>
</dbReference>
<reference evidence="4" key="1">
    <citation type="submission" date="2015-04" db="UniProtKB">
        <authorList>
            <consortium name="EnsemblPlants"/>
        </authorList>
    </citation>
    <scope>IDENTIFICATION</scope>
</reference>
<accession>A0A0E0L772</accession>
<dbReference type="AlphaFoldDB" id="A0A0E0L772"/>
<feature type="domain" description="RING-type" evidence="3">
    <location>
        <begin position="244"/>
        <end position="267"/>
    </location>
</feature>